<dbReference type="InterPro" id="IPR035437">
    <property type="entry name" value="SNase_OB-fold_sf"/>
</dbReference>
<feature type="region of interest" description="Disordered" evidence="4">
    <location>
        <begin position="167"/>
        <end position="189"/>
    </location>
</feature>
<keyword evidence="3" id="KW-0378">Hydrolase</keyword>
<dbReference type="PROSITE" id="PS50830">
    <property type="entry name" value="TNASE_3"/>
    <property type="match status" value="1"/>
</dbReference>
<dbReference type="Gene3D" id="2.40.50.90">
    <property type="match status" value="1"/>
</dbReference>
<dbReference type="GO" id="GO:0004519">
    <property type="term" value="F:endonuclease activity"/>
    <property type="evidence" value="ECO:0007669"/>
    <property type="project" value="UniProtKB-KW"/>
</dbReference>
<accession>A0A1J0QZR4</accession>
<dbReference type="Pfam" id="PF00565">
    <property type="entry name" value="SNase"/>
    <property type="match status" value="1"/>
</dbReference>
<evidence type="ECO:0000313" key="6">
    <source>
        <dbReference type="EMBL" id="APD70754.1"/>
    </source>
</evidence>
<proteinExistence type="predicted"/>
<dbReference type="SUPFAM" id="SSF50199">
    <property type="entry name" value="Staphylococcal nuclease"/>
    <property type="match status" value="1"/>
</dbReference>
<name>A0A1J0QZR4_KLEPN</name>
<dbReference type="AlphaFoldDB" id="A0A1J0QZR4"/>
<evidence type="ECO:0000256" key="3">
    <source>
        <dbReference type="ARBA" id="ARBA00022801"/>
    </source>
</evidence>
<dbReference type="EMBL" id="KX029332">
    <property type="protein sequence ID" value="APD70754.1"/>
    <property type="molecule type" value="Genomic_DNA"/>
</dbReference>
<dbReference type="PANTHER" id="PTHR12302">
    <property type="entry name" value="EBNA2 BINDING PROTEIN P100"/>
    <property type="match status" value="1"/>
</dbReference>
<dbReference type="InterPro" id="IPR016071">
    <property type="entry name" value="Staphylococal_nuclease_OB-fold"/>
</dbReference>
<dbReference type="PANTHER" id="PTHR12302:SF3">
    <property type="entry name" value="SERINE_THREONINE-PROTEIN KINASE 31"/>
    <property type="match status" value="1"/>
</dbReference>
<evidence type="ECO:0000256" key="1">
    <source>
        <dbReference type="ARBA" id="ARBA00022722"/>
    </source>
</evidence>
<evidence type="ECO:0000256" key="2">
    <source>
        <dbReference type="ARBA" id="ARBA00022759"/>
    </source>
</evidence>
<geneLocation type="plasmid" evidence="6">
    <name>unnamed</name>
</geneLocation>
<dbReference type="GO" id="GO:0016787">
    <property type="term" value="F:hydrolase activity"/>
    <property type="evidence" value="ECO:0007669"/>
    <property type="project" value="UniProtKB-KW"/>
</dbReference>
<keyword evidence="1" id="KW-0540">Nuclease</keyword>
<evidence type="ECO:0000259" key="5">
    <source>
        <dbReference type="PROSITE" id="PS50830"/>
    </source>
</evidence>
<protein>
    <submittedName>
        <fullName evidence="6">Thermonuclease family protein</fullName>
    </submittedName>
</protein>
<dbReference type="SMART" id="SM00318">
    <property type="entry name" value="SNc"/>
    <property type="match status" value="1"/>
</dbReference>
<reference evidence="6" key="1">
    <citation type="submission" date="2016-04" db="EMBL/GenBank/DDBJ databases">
        <title>Complete sequences of multidrug resistance plasmids bearing rmtG16S ribosomal RNA methyltransferase genes.</title>
        <authorList>
            <person name="Bueno M.F.C."/>
            <person name="Francisco G.R."/>
            <person name="Doi Y."/>
            <person name="Garcia D.O."/>
        </authorList>
    </citation>
    <scope>NUCLEOTIDE SEQUENCE</scope>
    <source>
        <strain evidence="6">Kp84/11</strain>
        <plasmid evidence="6">unnamed</plasmid>
    </source>
</reference>
<feature type="domain" description="TNase-like" evidence="5">
    <location>
        <begin position="53"/>
        <end position="175"/>
    </location>
</feature>
<organism evidence="6">
    <name type="scientific">Klebsiella pneumoniae</name>
    <dbReference type="NCBI Taxonomy" id="573"/>
    <lineage>
        <taxon>Bacteria</taxon>
        <taxon>Pseudomonadati</taxon>
        <taxon>Pseudomonadota</taxon>
        <taxon>Gammaproteobacteria</taxon>
        <taxon>Enterobacterales</taxon>
        <taxon>Enterobacteriaceae</taxon>
        <taxon>Klebsiella/Raoultella group</taxon>
        <taxon>Klebsiella</taxon>
        <taxon>Klebsiella pneumoniae complex</taxon>
    </lineage>
</organism>
<evidence type="ECO:0000256" key="4">
    <source>
        <dbReference type="SAM" id="MobiDB-lite"/>
    </source>
</evidence>
<keyword evidence="2" id="KW-0255">Endonuclease</keyword>
<keyword evidence="6" id="KW-0614">Plasmid</keyword>
<sequence length="189" mass="21324">MKVTFQNRCDFPLKSHLMIIIQRQPMINIRSTRLAIFPLAVILLYSPLTSIAKTFSAKVVRVIDGDTVQAYDGATNTRIRLYGIDAPESKQAFGQKAKQAMIQLVANQVVSIQDHGQDVYGRMLGTIYLNNNDVNAIMVANGMAWAYRYQGRLIVSEYGPLEQNARNEGKGLWSDPHAIEPRQWRKANN</sequence>